<keyword evidence="1" id="KW-1133">Transmembrane helix</keyword>
<keyword evidence="2" id="KW-0614">Plasmid</keyword>
<geneLocation type="plasmid" evidence="2 3">
    <name>pGspE55-1</name>
</geneLocation>
<reference evidence="3" key="1">
    <citation type="journal article" date="2020" name="Microbiol. Resour. Announc.">
        <title>Complete Genome Sequence of Geobacillus sp. Strain E55-1, Isolated from Mine Geyser in Japan.</title>
        <authorList>
            <person name="Miyazaki K."/>
            <person name="Hase E."/>
            <person name="Tokito N."/>
        </authorList>
    </citation>
    <scope>NUCLEOTIDE SEQUENCE [LARGE SCALE GENOMIC DNA]</scope>
    <source>
        <strain evidence="3">E55-1</strain>
        <plasmid evidence="3">pGspE55-1</plasmid>
    </source>
</reference>
<organism evidence="2 3">
    <name type="scientific">Geobacillus subterraneus</name>
    <dbReference type="NCBI Taxonomy" id="129338"/>
    <lineage>
        <taxon>Bacteria</taxon>
        <taxon>Bacillati</taxon>
        <taxon>Bacillota</taxon>
        <taxon>Bacilli</taxon>
        <taxon>Bacillales</taxon>
        <taxon>Anoxybacillaceae</taxon>
        <taxon>Geobacillus</taxon>
    </lineage>
</organism>
<gene>
    <name evidence="2" type="ORF">GsuE55_37920</name>
</gene>
<keyword evidence="1" id="KW-0812">Transmembrane</keyword>
<keyword evidence="1" id="KW-0472">Membrane</keyword>
<keyword evidence="3" id="KW-1185">Reference proteome</keyword>
<dbReference type="EMBL" id="AP022558">
    <property type="protein sequence ID" value="BBW98959.1"/>
    <property type="molecule type" value="Genomic_DNA"/>
</dbReference>
<evidence type="ECO:0000313" key="2">
    <source>
        <dbReference type="EMBL" id="BBW98959.1"/>
    </source>
</evidence>
<accession>A0A679FVF9</accession>
<sequence>MNQYAEKRRNFVQPQKKPAKWGVYLLVVALLAEVFYVGHQIGEAGGMKPLIKQWIQQTNEERLKDYDVVKVVVKEGETAWQIQKQLTPQERDLRDALHLSQTLNSKSLGTIKAGDVVYFVAEKEKR</sequence>
<protein>
    <recommendedName>
        <fullName evidence="4">LysM domain-containing protein</fullName>
    </recommendedName>
</protein>
<dbReference type="Proteomes" id="UP000501421">
    <property type="component" value="Plasmid pGspE55-1"/>
</dbReference>
<dbReference type="RefSeq" id="WP_172418928.1">
    <property type="nucleotide sequence ID" value="NZ_AP022558.1"/>
</dbReference>
<evidence type="ECO:0008006" key="4">
    <source>
        <dbReference type="Google" id="ProtNLM"/>
    </source>
</evidence>
<evidence type="ECO:0000313" key="3">
    <source>
        <dbReference type="Proteomes" id="UP000501421"/>
    </source>
</evidence>
<dbReference type="AlphaFoldDB" id="A0A679FVF9"/>
<proteinExistence type="predicted"/>
<feature type="transmembrane region" description="Helical" evidence="1">
    <location>
        <begin position="21"/>
        <end position="38"/>
    </location>
</feature>
<name>A0A679FVF9_9BACL</name>
<evidence type="ECO:0000256" key="1">
    <source>
        <dbReference type="SAM" id="Phobius"/>
    </source>
</evidence>